<keyword evidence="1" id="KW-0732">Signal</keyword>
<accession>A0A953LCD8</accession>
<evidence type="ECO:0000313" key="2">
    <source>
        <dbReference type="EMBL" id="MBY5959411.1"/>
    </source>
</evidence>
<evidence type="ECO:0000313" key="3">
    <source>
        <dbReference type="Proteomes" id="UP000753961"/>
    </source>
</evidence>
<dbReference type="EMBL" id="JAHVHU010000014">
    <property type="protein sequence ID" value="MBY5959411.1"/>
    <property type="molecule type" value="Genomic_DNA"/>
</dbReference>
<reference evidence="2" key="1">
    <citation type="submission" date="2021-06" db="EMBL/GenBank/DDBJ databases">
        <title>44 bacteria genomes isolated from Dapeng, Shenzhen.</title>
        <authorList>
            <person name="Zheng W."/>
            <person name="Yu S."/>
            <person name="Huang Y."/>
        </authorList>
    </citation>
    <scope>NUCLEOTIDE SEQUENCE</scope>
    <source>
        <strain evidence="2">DP5N28-2</strain>
    </source>
</reference>
<dbReference type="RefSeq" id="WP_222580949.1">
    <property type="nucleotide sequence ID" value="NZ_JAHVHU010000014.1"/>
</dbReference>
<dbReference type="Proteomes" id="UP000753961">
    <property type="component" value="Unassembled WGS sequence"/>
</dbReference>
<feature type="chain" id="PRO_5036731807" description="DUF3575 domain-containing protein" evidence="1">
    <location>
        <begin position="22"/>
        <end position="264"/>
    </location>
</feature>
<organism evidence="2 3">
    <name type="scientific">Membranihabitans marinus</name>
    <dbReference type="NCBI Taxonomy" id="1227546"/>
    <lineage>
        <taxon>Bacteria</taxon>
        <taxon>Pseudomonadati</taxon>
        <taxon>Bacteroidota</taxon>
        <taxon>Saprospiria</taxon>
        <taxon>Saprospirales</taxon>
        <taxon>Saprospiraceae</taxon>
        <taxon>Membranihabitans</taxon>
    </lineage>
</organism>
<sequence>MKNIYVYIAFASMLLWSAQMSGQAIRWPKPVQPSKQKIYTKSSQFMVKLSPAGMQVGYRFGDLPNFYTDKYYQIEVGQIRHPKELNSGLQALKSSISRGFFKNYIYGKQNSLYTLRASQGKTVYLSDKISKKNILVGYTYRYGLSAGLIKPYYLQVLKENDDLYNRDFDFIKYTEENRERFLNDEDVFGKAPFRKGLGEMSFTPGIHAQGGMHFDWSKDERIILATEIGLMFDFYFSSIPLMVDQSSKPFFLNLYVSLQFGKRK</sequence>
<dbReference type="AlphaFoldDB" id="A0A953LCD8"/>
<keyword evidence="3" id="KW-1185">Reference proteome</keyword>
<evidence type="ECO:0000256" key="1">
    <source>
        <dbReference type="SAM" id="SignalP"/>
    </source>
</evidence>
<gene>
    <name evidence="2" type="ORF">KUV50_14770</name>
</gene>
<protein>
    <recommendedName>
        <fullName evidence="4">DUF3575 domain-containing protein</fullName>
    </recommendedName>
</protein>
<evidence type="ECO:0008006" key="4">
    <source>
        <dbReference type="Google" id="ProtNLM"/>
    </source>
</evidence>
<name>A0A953LCD8_9BACT</name>
<feature type="signal peptide" evidence="1">
    <location>
        <begin position="1"/>
        <end position="21"/>
    </location>
</feature>
<comment type="caution">
    <text evidence="2">The sequence shown here is derived from an EMBL/GenBank/DDBJ whole genome shotgun (WGS) entry which is preliminary data.</text>
</comment>
<proteinExistence type="predicted"/>